<keyword evidence="4 7" id="KW-0223">Dioxygenase</keyword>
<name>A0A1S1HIE8_9SPHN</name>
<dbReference type="PROSITE" id="PS51471">
    <property type="entry name" value="FE2OG_OXY"/>
    <property type="match status" value="1"/>
</dbReference>
<dbReference type="InterPro" id="IPR023550">
    <property type="entry name" value="PKHD_hydroxylase"/>
</dbReference>
<dbReference type="GO" id="GO:0031418">
    <property type="term" value="F:L-ascorbic acid binding"/>
    <property type="evidence" value="ECO:0007669"/>
    <property type="project" value="UniProtKB-KW"/>
</dbReference>
<keyword evidence="6 7" id="KW-0408">Iron</keyword>
<keyword evidence="2 7" id="KW-0479">Metal-binding</keyword>
<dbReference type="GO" id="GO:0006974">
    <property type="term" value="P:DNA damage response"/>
    <property type="evidence" value="ECO:0007669"/>
    <property type="project" value="TreeGrafter"/>
</dbReference>
<dbReference type="RefSeq" id="WP_070934421.1">
    <property type="nucleotide sequence ID" value="NZ_MIPT01000001.1"/>
</dbReference>
<evidence type="ECO:0000256" key="3">
    <source>
        <dbReference type="ARBA" id="ARBA00022896"/>
    </source>
</evidence>
<feature type="binding site" evidence="7">
    <location>
        <position position="95"/>
    </location>
    <ligand>
        <name>Fe cation</name>
        <dbReference type="ChEBI" id="CHEBI:24875"/>
    </ligand>
</feature>
<dbReference type="HAMAP" id="MF_00657">
    <property type="entry name" value="Hydroxyl_YbiX"/>
    <property type="match status" value="1"/>
</dbReference>
<dbReference type="SMART" id="SM00702">
    <property type="entry name" value="P4Hc"/>
    <property type="match status" value="1"/>
</dbReference>
<evidence type="ECO:0000313" key="11">
    <source>
        <dbReference type="Proteomes" id="UP000179467"/>
    </source>
</evidence>
<keyword evidence="5 7" id="KW-0560">Oxidoreductase</keyword>
<feature type="compositionally biased region" description="Polar residues" evidence="8">
    <location>
        <begin position="33"/>
        <end position="45"/>
    </location>
</feature>
<dbReference type="InterPro" id="IPR044862">
    <property type="entry name" value="Pro_4_hyd_alph_FE2OG_OXY"/>
</dbReference>
<dbReference type="GO" id="GO:0005506">
    <property type="term" value="F:iron ion binding"/>
    <property type="evidence" value="ECO:0007669"/>
    <property type="project" value="UniProtKB-UniRule"/>
</dbReference>
<accession>A0A1S1HIE8</accession>
<evidence type="ECO:0000256" key="4">
    <source>
        <dbReference type="ARBA" id="ARBA00022964"/>
    </source>
</evidence>
<feature type="binding site" evidence="7">
    <location>
        <position position="164"/>
    </location>
    <ligand>
        <name>2-oxoglutarate</name>
        <dbReference type="ChEBI" id="CHEBI:16810"/>
    </ligand>
</feature>
<comment type="cofactor">
    <cofactor evidence="1 7">
        <name>L-ascorbate</name>
        <dbReference type="ChEBI" id="CHEBI:38290"/>
    </cofactor>
</comment>
<sequence>MFRLIENVLVPEAVAELRQIAATSNFVDGRVSNPHSRVKNNQQLHEPQPAERTAQIVARALLGNREFFDVAFPKAIAPPLLARYEPGMNYGLHPDAAMMQTPNGPLRSDLSCTVFLADPASYDGGALRIMLGSGEMRFKGPPGSAIVYPSMTLHEVEPVTRGQRLVAITFIQSRIADPVERDLLYELNEVAALEGNNMAPENFSRLQAVQFNLMRRWTDHP</sequence>
<proteinExistence type="inferred from homology"/>
<dbReference type="SUPFAM" id="SSF51197">
    <property type="entry name" value="Clavaminate synthase-like"/>
    <property type="match status" value="1"/>
</dbReference>
<evidence type="ECO:0000256" key="8">
    <source>
        <dbReference type="SAM" id="MobiDB-lite"/>
    </source>
</evidence>
<evidence type="ECO:0000256" key="5">
    <source>
        <dbReference type="ARBA" id="ARBA00023002"/>
    </source>
</evidence>
<dbReference type="Pfam" id="PF13640">
    <property type="entry name" value="2OG-FeII_Oxy_3"/>
    <property type="match status" value="1"/>
</dbReference>
<evidence type="ECO:0000256" key="1">
    <source>
        <dbReference type="ARBA" id="ARBA00001961"/>
    </source>
</evidence>
<feature type="binding site" evidence="7">
    <location>
        <position position="154"/>
    </location>
    <ligand>
        <name>Fe cation</name>
        <dbReference type="ChEBI" id="CHEBI:24875"/>
    </ligand>
</feature>
<dbReference type="EC" id="1.14.11.-" evidence="10"/>
<dbReference type="NCBIfam" id="NF003974">
    <property type="entry name" value="PRK05467.1-3"/>
    <property type="match status" value="1"/>
</dbReference>
<evidence type="ECO:0000256" key="2">
    <source>
        <dbReference type="ARBA" id="ARBA00022723"/>
    </source>
</evidence>
<feature type="binding site" evidence="7">
    <location>
        <position position="93"/>
    </location>
    <ligand>
        <name>Fe cation</name>
        <dbReference type="ChEBI" id="CHEBI:24875"/>
    </ligand>
</feature>
<dbReference type="OrthoDB" id="9812472at2"/>
<protein>
    <submittedName>
        <fullName evidence="10">PKHD-type hydroxylase</fullName>
        <ecNumber evidence="10">1.14.11.-</ecNumber>
    </submittedName>
</protein>
<feature type="domain" description="Fe2OG dioxygenase" evidence="9">
    <location>
        <begin position="75"/>
        <end position="173"/>
    </location>
</feature>
<dbReference type="EMBL" id="MIPT01000001">
    <property type="protein sequence ID" value="OHT21196.1"/>
    <property type="molecule type" value="Genomic_DNA"/>
</dbReference>
<evidence type="ECO:0000256" key="6">
    <source>
        <dbReference type="ARBA" id="ARBA00023004"/>
    </source>
</evidence>
<dbReference type="GO" id="GO:0016706">
    <property type="term" value="F:2-oxoglutarate-dependent dioxygenase activity"/>
    <property type="evidence" value="ECO:0007669"/>
    <property type="project" value="UniProtKB-UniRule"/>
</dbReference>
<evidence type="ECO:0000313" key="10">
    <source>
        <dbReference type="EMBL" id="OHT21196.1"/>
    </source>
</evidence>
<comment type="cofactor">
    <cofactor evidence="7">
        <name>Fe(2+)</name>
        <dbReference type="ChEBI" id="CHEBI:29033"/>
    </cofactor>
    <text evidence="7">Binds 1 Fe(2+) ion per subunit.</text>
</comment>
<dbReference type="InterPro" id="IPR005123">
    <property type="entry name" value="Oxoglu/Fe-dep_dioxygenase_dom"/>
</dbReference>
<evidence type="ECO:0000256" key="7">
    <source>
        <dbReference type="HAMAP-Rule" id="MF_00657"/>
    </source>
</evidence>
<dbReference type="AlphaFoldDB" id="A0A1S1HIE8"/>
<evidence type="ECO:0000259" key="9">
    <source>
        <dbReference type="PROSITE" id="PS51471"/>
    </source>
</evidence>
<gene>
    <name evidence="10" type="ORF">BHE75_03201</name>
</gene>
<keyword evidence="11" id="KW-1185">Reference proteome</keyword>
<dbReference type="Gene3D" id="2.60.120.620">
    <property type="entry name" value="q2cbj1_9rhob like domain"/>
    <property type="match status" value="1"/>
</dbReference>
<dbReference type="PANTHER" id="PTHR41536:SF1">
    <property type="entry name" value="PKHD-TYPE HYDROXYLASE YBIX"/>
    <property type="match status" value="1"/>
</dbReference>
<reference evidence="10 11" key="1">
    <citation type="submission" date="2016-09" db="EMBL/GenBank/DDBJ databases">
        <title>Metabolic pathway, cell adaptation mechanisms and a novel monoxygenase revealed through proteogenomic-transcription analysis of a Sphingomonas haloaromaticamans strain degrading the fungicide ortho-phenylphenol.</title>
        <authorList>
            <person name="Perruchon C."/>
            <person name="Papadopoulou E.S."/>
            <person name="Rousidou C."/>
            <person name="Vasileiadis S."/>
            <person name="Tanou G."/>
            <person name="Amoutzias G."/>
            <person name="Molassiotis A."/>
            <person name="Karpouzas D.G."/>
        </authorList>
    </citation>
    <scope>NUCLEOTIDE SEQUENCE [LARGE SCALE GENOMIC DNA]</scope>
    <source>
        <strain evidence="10 11">P3</strain>
    </source>
</reference>
<comment type="caution">
    <text evidence="10">The sequence shown here is derived from an EMBL/GenBank/DDBJ whole genome shotgun (WGS) entry which is preliminary data.</text>
</comment>
<dbReference type="Proteomes" id="UP000179467">
    <property type="component" value="Unassembled WGS sequence"/>
</dbReference>
<keyword evidence="3 7" id="KW-0847">Vitamin C</keyword>
<dbReference type="NCBIfam" id="NF003975">
    <property type="entry name" value="PRK05467.1-4"/>
    <property type="match status" value="1"/>
</dbReference>
<dbReference type="InterPro" id="IPR006620">
    <property type="entry name" value="Pro_4_hyd_alph"/>
</dbReference>
<feature type="region of interest" description="Disordered" evidence="8">
    <location>
        <begin position="31"/>
        <end position="51"/>
    </location>
</feature>
<dbReference type="GO" id="GO:0006879">
    <property type="term" value="P:intracellular iron ion homeostasis"/>
    <property type="evidence" value="ECO:0007669"/>
    <property type="project" value="TreeGrafter"/>
</dbReference>
<organism evidence="10 11">
    <name type="scientific">Edaphosphingomonas haloaromaticamans</name>
    <dbReference type="NCBI Taxonomy" id="653954"/>
    <lineage>
        <taxon>Bacteria</taxon>
        <taxon>Pseudomonadati</taxon>
        <taxon>Pseudomonadota</taxon>
        <taxon>Alphaproteobacteria</taxon>
        <taxon>Sphingomonadales</taxon>
        <taxon>Rhizorhabdaceae</taxon>
        <taxon>Edaphosphingomonas</taxon>
    </lineage>
</organism>
<dbReference type="PANTHER" id="PTHR41536">
    <property type="entry name" value="PKHD-TYPE HYDROXYLASE YBIX"/>
    <property type="match status" value="1"/>
</dbReference>